<organism evidence="4 5">
    <name type="scientific">Reticulomyxa filosa</name>
    <dbReference type="NCBI Taxonomy" id="46433"/>
    <lineage>
        <taxon>Eukaryota</taxon>
        <taxon>Sar</taxon>
        <taxon>Rhizaria</taxon>
        <taxon>Retaria</taxon>
        <taxon>Foraminifera</taxon>
        <taxon>Monothalamids</taxon>
        <taxon>Reticulomyxidae</taxon>
        <taxon>Reticulomyxa</taxon>
    </lineage>
</organism>
<sequence length="199" mass="22686">MLHNLDCLKSFGQYGGPGHWNDPDFLEIGNGEFADDGTERARRINEAHFGLWCITSAPLIVSNDIYNITPMVLNVITNKHAIQINQCYDSQTQNAGDLLAEFDPQFNYIDTKSKNVWYKPLPATVGNASLVFLNRNYDTTAESFHIEFAILPFVYNQSKVTFCDVLDIWSDTSYFNFSAYRCEVPPAAIVFLKLFNCWQ</sequence>
<dbReference type="AlphaFoldDB" id="X6MFT1"/>
<protein>
    <submittedName>
        <fullName evidence="4">Glycoside hydrolase clan GH-D</fullName>
    </submittedName>
</protein>
<dbReference type="OrthoDB" id="5795902at2759"/>
<dbReference type="Pfam" id="PF16499">
    <property type="entry name" value="Melibiase_2"/>
    <property type="match status" value="1"/>
</dbReference>
<dbReference type="InterPro" id="IPR013785">
    <property type="entry name" value="Aldolase_TIM"/>
</dbReference>
<keyword evidence="3" id="KW-0326">Glycosidase</keyword>
<gene>
    <name evidence="4" type="ORF">RFI_24609</name>
</gene>
<keyword evidence="2 4" id="KW-0378">Hydrolase</keyword>
<dbReference type="PANTHER" id="PTHR11452">
    <property type="entry name" value="ALPHA-GALACTOSIDASE/ALPHA-N-ACETYLGALACTOSAMINIDASE"/>
    <property type="match status" value="1"/>
</dbReference>
<dbReference type="InterPro" id="IPR017853">
    <property type="entry name" value="GH"/>
</dbReference>
<dbReference type="SUPFAM" id="SSF51445">
    <property type="entry name" value="(Trans)glycosidases"/>
    <property type="match status" value="1"/>
</dbReference>
<comment type="similarity">
    <text evidence="1">Belongs to the glycosyl hydrolase 27 family.</text>
</comment>
<reference evidence="4 5" key="1">
    <citation type="journal article" date="2013" name="Curr. Biol.">
        <title>The Genome of the Foraminiferan Reticulomyxa filosa.</title>
        <authorList>
            <person name="Glockner G."/>
            <person name="Hulsmann N."/>
            <person name="Schleicher M."/>
            <person name="Noegel A.A."/>
            <person name="Eichinger L."/>
            <person name="Gallinger C."/>
            <person name="Pawlowski J."/>
            <person name="Sierra R."/>
            <person name="Euteneuer U."/>
            <person name="Pillet L."/>
            <person name="Moustafa A."/>
            <person name="Platzer M."/>
            <person name="Groth M."/>
            <person name="Szafranski K."/>
            <person name="Schliwa M."/>
        </authorList>
    </citation>
    <scope>NUCLEOTIDE SEQUENCE [LARGE SCALE GENOMIC DNA]</scope>
</reference>
<proteinExistence type="inferred from homology"/>
<keyword evidence="5" id="KW-1185">Reference proteome</keyword>
<name>X6MFT1_RETFI</name>
<evidence type="ECO:0000256" key="1">
    <source>
        <dbReference type="ARBA" id="ARBA00009743"/>
    </source>
</evidence>
<evidence type="ECO:0000256" key="2">
    <source>
        <dbReference type="ARBA" id="ARBA00022801"/>
    </source>
</evidence>
<dbReference type="GO" id="GO:0004553">
    <property type="term" value="F:hydrolase activity, hydrolyzing O-glycosyl compounds"/>
    <property type="evidence" value="ECO:0007669"/>
    <property type="project" value="InterPro"/>
</dbReference>
<accession>X6MFT1</accession>
<evidence type="ECO:0000313" key="4">
    <source>
        <dbReference type="EMBL" id="ETO12764.1"/>
    </source>
</evidence>
<dbReference type="GO" id="GO:0005975">
    <property type="term" value="P:carbohydrate metabolic process"/>
    <property type="evidence" value="ECO:0007669"/>
    <property type="project" value="InterPro"/>
</dbReference>
<comment type="caution">
    <text evidence="4">The sequence shown here is derived from an EMBL/GenBank/DDBJ whole genome shotgun (WGS) entry which is preliminary data.</text>
</comment>
<dbReference type="OMA" id="FSAYRCE"/>
<dbReference type="Gene3D" id="3.20.20.70">
    <property type="entry name" value="Aldolase class I"/>
    <property type="match status" value="1"/>
</dbReference>
<dbReference type="InterPro" id="IPR002241">
    <property type="entry name" value="Glyco_hydro_27"/>
</dbReference>
<dbReference type="EMBL" id="ASPP01021096">
    <property type="protein sequence ID" value="ETO12764.1"/>
    <property type="molecule type" value="Genomic_DNA"/>
</dbReference>
<dbReference type="Proteomes" id="UP000023152">
    <property type="component" value="Unassembled WGS sequence"/>
</dbReference>
<evidence type="ECO:0000256" key="3">
    <source>
        <dbReference type="ARBA" id="ARBA00023295"/>
    </source>
</evidence>
<dbReference type="PANTHER" id="PTHR11452:SF75">
    <property type="entry name" value="ALPHA-GALACTOSIDASE MEL1"/>
    <property type="match status" value="1"/>
</dbReference>
<evidence type="ECO:0000313" key="5">
    <source>
        <dbReference type="Proteomes" id="UP000023152"/>
    </source>
</evidence>